<comment type="caution">
    <text evidence="1">The sequence shown here is derived from an EMBL/GenBank/DDBJ whole genome shotgun (WGS) entry which is preliminary data.</text>
</comment>
<dbReference type="AlphaFoldDB" id="A0A813J0X3"/>
<protein>
    <submittedName>
        <fullName evidence="1">Uncharacterized protein</fullName>
    </submittedName>
</protein>
<accession>A0A813J0X3</accession>
<evidence type="ECO:0000313" key="1">
    <source>
        <dbReference type="EMBL" id="CAE8662195.1"/>
    </source>
</evidence>
<proteinExistence type="predicted"/>
<sequence length="349" mass="39222">MIFAAKKEPRDGGGLFAAVVRAIHDQLSIKADQLHQAGVLNYRADTYQFQVPSYPGLASAYRTHYVQVDVLESGVAVFSRCGLQGFGGFTTTHQYNIGQNTTSFWRWYDAASALKEGLVKFPSSVTSHPKPSPDALPQVMVTGDEKLSDSIRGLRALTTKDLPNTRSLEQLFQKAGIDPARYGNGNAKSMEQLLQELESADSKLEWCEETATLRRVVELVFIQFIWNGRVLVEQEQIFFDGRIRRRNMLVADKRGPCDPDVASAAVRGLREELDWPYTFPDLAVLTRFMPEGYCQLIEKVESTSYPGLLCTWLTHFCSIQLLEAGVEFFEGPGMLRDSFETVEKDKTNR</sequence>
<dbReference type="PANTHER" id="PTHR36395:SF1">
    <property type="entry name" value="RING-H2 ZINC FINGER PROTEIN"/>
    <property type="match status" value="1"/>
</dbReference>
<name>A0A813J0X3_POLGL</name>
<dbReference type="EMBL" id="CAJNNW010018006">
    <property type="protein sequence ID" value="CAE8662195.1"/>
    <property type="molecule type" value="Genomic_DNA"/>
</dbReference>
<evidence type="ECO:0000313" key="2">
    <source>
        <dbReference type="Proteomes" id="UP000626109"/>
    </source>
</evidence>
<dbReference type="PANTHER" id="PTHR36395">
    <property type="entry name" value="RING-H2 ZINC FINGER PROTEIN"/>
    <property type="match status" value="1"/>
</dbReference>
<dbReference type="Proteomes" id="UP000626109">
    <property type="component" value="Unassembled WGS sequence"/>
</dbReference>
<gene>
    <name evidence="1" type="ORF">PGLA2088_LOCUS14765</name>
</gene>
<reference evidence="1" key="1">
    <citation type="submission" date="2021-02" db="EMBL/GenBank/DDBJ databases">
        <authorList>
            <person name="Dougan E. K."/>
            <person name="Rhodes N."/>
            <person name="Thang M."/>
            <person name="Chan C."/>
        </authorList>
    </citation>
    <scope>NUCLEOTIDE SEQUENCE</scope>
</reference>
<organism evidence="1 2">
    <name type="scientific">Polarella glacialis</name>
    <name type="common">Dinoflagellate</name>
    <dbReference type="NCBI Taxonomy" id="89957"/>
    <lineage>
        <taxon>Eukaryota</taxon>
        <taxon>Sar</taxon>
        <taxon>Alveolata</taxon>
        <taxon>Dinophyceae</taxon>
        <taxon>Suessiales</taxon>
        <taxon>Suessiaceae</taxon>
        <taxon>Polarella</taxon>
    </lineage>
</organism>